<dbReference type="OrthoDB" id="3565171at2759"/>
<proteinExistence type="predicted"/>
<feature type="compositionally biased region" description="Basic residues" evidence="2">
    <location>
        <begin position="1"/>
        <end position="13"/>
    </location>
</feature>
<dbReference type="EMBL" id="KZ613950">
    <property type="protein sequence ID" value="PMD36961.1"/>
    <property type="molecule type" value="Genomic_DNA"/>
</dbReference>
<sequence length="203" mass="22886">MSLHRPKKGKGRRRGFDEVDQLSDGFDEDLKISNASRFNAASEEQNARKRLEARCKLLEERLATKTHELEQAIDKIPGLREQSYTEELWSDLADARAAKDFFEAIELGKEVHKNSILQKDIKALNLRSETLKPLVDVGVATRLRSLQQARQTIHKHRISEADKVVIKNGNIAAHGGNGRADAAVFMSYLVSKTHVLAETFKDL</sequence>
<evidence type="ECO:0000313" key="3">
    <source>
        <dbReference type="EMBL" id="PMD36961.1"/>
    </source>
</evidence>
<feature type="region of interest" description="Disordered" evidence="2">
    <location>
        <begin position="1"/>
        <end position="20"/>
    </location>
</feature>
<keyword evidence="1" id="KW-0175">Coiled coil</keyword>
<organism evidence="3 4">
    <name type="scientific">Hyaloscypha variabilis (strain UAMH 11265 / GT02V1 / F)</name>
    <name type="common">Meliniomyces variabilis</name>
    <dbReference type="NCBI Taxonomy" id="1149755"/>
    <lineage>
        <taxon>Eukaryota</taxon>
        <taxon>Fungi</taxon>
        <taxon>Dikarya</taxon>
        <taxon>Ascomycota</taxon>
        <taxon>Pezizomycotina</taxon>
        <taxon>Leotiomycetes</taxon>
        <taxon>Helotiales</taxon>
        <taxon>Hyaloscyphaceae</taxon>
        <taxon>Hyaloscypha</taxon>
        <taxon>Hyaloscypha variabilis</taxon>
    </lineage>
</organism>
<feature type="coiled-coil region" evidence="1">
    <location>
        <begin position="41"/>
        <end position="75"/>
    </location>
</feature>
<protein>
    <submittedName>
        <fullName evidence="3">Uncharacterized protein</fullName>
    </submittedName>
</protein>
<gene>
    <name evidence="3" type="ORF">L207DRAFT_586645</name>
</gene>
<accession>A0A2J6REL5</accession>
<evidence type="ECO:0000256" key="1">
    <source>
        <dbReference type="SAM" id="Coils"/>
    </source>
</evidence>
<evidence type="ECO:0000256" key="2">
    <source>
        <dbReference type="SAM" id="MobiDB-lite"/>
    </source>
</evidence>
<keyword evidence="4" id="KW-1185">Reference proteome</keyword>
<name>A0A2J6REL5_HYAVF</name>
<dbReference type="Proteomes" id="UP000235786">
    <property type="component" value="Unassembled WGS sequence"/>
</dbReference>
<reference evidence="3 4" key="1">
    <citation type="submission" date="2016-04" db="EMBL/GenBank/DDBJ databases">
        <title>A degradative enzymes factory behind the ericoid mycorrhizal symbiosis.</title>
        <authorList>
            <consortium name="DOE Joint Genome Institute"/>
            <person name="Martino E."/>
            <person name="Morin E."/>
            <person name="Grelet G."/>
            <person name="Kuo A."/>
            <person name="Kohler A."/>
            <person name="Daghino S."/>
            <person name="Barry K."/>
            <person name="Choi C."/>
            <person name="Cichocki N."/>
            <person name="Clum A."/>
            <person name="Copeland A."/>
            <person name="Hainaut M."/>
            <person name="Haridas S."/>
            <person name="Labutti K."/>
            <person name="Lindquist E."/>
            <person name="Lipzen A."/>
            <person name="Khouja H.-R."/>
            <person name="Murat C."/>
            <person name="Ohm R."/>
            <person name="Olson A."/>
            <person name="Spatafora J."/>
            <person name="Veneault-Fourrey C."/>
            <person name="Henrissat B."/>
            <person name="Grigoriev I."/>
            <person name="Martin F."/>
            <person name="Perotto S."/>
        </authorList>
    </citation>
    <scope>NUCLEOTIDE SEQUENCE [LARGE SCALE GENOMIC DNA]</scope>
    <source>
        <strain evidence="3 4">F</strain>
    </source>
</reference>
<evidence type="ECO:0000313" key="4">
    <source>
        <dbReference type="Proteomes" id="UP000235786"/>
    </source>
</evidence>
<dbReference type="AlphaFoldDB" id="A0A2J6REL5"/>